<organism evidence="2 3">
    <name type="scientific">Lactobacillus delbrueckii subsp. bulgaricus</name>
    <dbReference type="NCBI Taxonomy" id="1585"/>
    <lineage>
        <taxon>Bacteria</taxon>
        <taxon>Bacillati</taxon>
        <taxon>Bacillota</taxon>
        <taxon>Bacilli</taxon>
        <taxon>Lactobacillales</taxon>
        <taxon>Lactobacillaceae</taxon>
        <taxon>Lactobacillus</taxon>
    </lineage>
</organism>
<evidence type="ECO:0000313" key="3">
    <source>
        <dbReference type="Proteomes" id="UP001165243"/>
    </source>
</evidence>
<keyword evidence="1" id="KW-1133">Transmembrane helix</keyword>
<evidence type="ECO:0000256" key="1">
    <source>
        <dbReference type="SAM" id="Phobius"/>
    </source>
</evidence>
<dbReference type="AlphaFoldDB" id="A0AAV5PSD5"/>
<reference evidence="2" key="1">
    <citation type="submission" date="2023-04" db="EMBL/GenBank/DDBJ databases">
        <title>Draft genome sequences of Lactobacillus delbrueckii subsp. bulgaricus ME-900 and ME-901 with improved acid tolerance.</title>
        <authorList>
            <person name="Ishida T."/>
            <person name="Yamamoto E."/>
            <person name="Koizumi A."/>
            <person name="Fujiwara S."/>
            <person name="Makino S."/>
            <person name="Kano H."/>
            <person name="Kimura K."/>
        </authorList>
    </citation>
    <scope>NUCLEOTIDE SEQUENCE</scope>
    <source>
        <strain evidence="2">ME-900</strain>
    </source>
</reference>
<keyword evidence="1" id="KW-0812">Transmembrane</keyword>
<dbReference type="Proteomes" id="UP001165243">
    <property type="component" value="Unassembled WGS sequence"/>
</dbReference>
<comment type="caution">
    <text evidence="2">The sequence shown here is derived from an EMBL/GenBank/DDBJ whole genome shotgun (WGS) entry which is preliminary data.</text>
</comment>
<name>A0AAV5PSD5_LACDE</name>
<dbReference type="EMBL" id="BSWK01000057">
    <property type="protein sequence ID" value="GMB87450.1"/>
    <property type="molecule type" value="Genomic_DNA"/>
</dbReference>
<gene>
    <name evidence="2" type="ORF">ME0900_18240</name>
</gene>
<evidence type="ECO:0000313" key="2">
    <source>
        <dbReference type="EMBL" id="GMB87450.1"/>
    </source>
</evidence>
<sequence length="52" mass="5998">MSLMENKTPVSRGKVIRSFILRTLLYSLILLGLIYLYEYCGLGSTGFIYNEF</sequence>
<protein>
    <submittedName>
        <fullName evidence="2">D-Ala-teichoic acid biosynthesis protein</fullName>
    </submittedName>
</protein>
<dbReference type="InterPro" id="IPR021008">
    <property type="entry name" value="DltX"/>
</dbReference>
<feature type="transmembrane region" description="Helical" evidence="1">
    <location>
        <begin position="20"/>
        <end position="37"/>
    </location>
</feature>
<accession>A0AAV5PSD5</accession>
<keyword evidence="1" id="KW-0472">Membrane</keyword>
<proteinExistence type="predicted"/>
<dbReference type="Pfam" id="PF12459">
    <property type="entry name" value="DltX"/>
    <property type="match status" value="1"/>
</dbReference>